<evidence type="ECO:0000313" key="3">
    <source>
        <dbReference type="Proteomes" id="UP000594923"/>
    </source>
</evidence>
<dbReference type="EMBL" id="CP063073">
    <property type="protein sequence ID" value="QOQ73228.1"/>
    <property type="molecule type" value="Genomic_DNA"/>
</dbReference>
<feature type="transmembrane region" description="Helical" evidence="1">
    <location>
        <begin position="31"/>
        <end position="53"/>
    </location>
</feature>
<dbReference type="RefSeq" id="WP_159954697.1">
    <property type="nucleotide sequence ID" value="NZ_CP063073.1"/>
</dbReference>
<dbReference type="PANTHER" id="PTHR38775:SF1">
    <property type="entry name" value="INNER MEMBRANE PROTEIN"/>
    <property type="match status" value="1"/>
</dbReference>
<feature type="transmembrane region" description="Helical" evidence="1">
    <location>
        <begin position="7"/>
        <end position="25"/>
    </location>
</feature>
<evidence type="ECO:0000313" key="2">
    <source>
        <dbReference type="EMBL" id="QOQ73228.1"/>
    </source>
</evidence>
<keyword evidence="1" id="KW-1133">Transmembrane helix</keyword>
<name>A0A7M1KBP6_9PSED</name>
<organism evidence="2 3">
    <name type="scientific">Pseudomonas poae</name>
    <dbReference type="NCBI Taxonomy" id="200451"/>
    <lineage>
        <taxon>Bacteria</taxon>
        <taxon>Pseudomonadati</taxon>
        <taxon>Pseudomonadota</taxon>
        <taxon>Gammaproteobacteria</taxon>
        <taxon>Pseudomonadales</taxon>
        <taxon>Pseudomonadaceae</taxon>
        <taxon>Pseudomonas</taxon>
    </lineage>
</organism>
<sequence length="97" mass="11062">MKVFWGLGKFLTLLFWVVVVVNLFRPLANPFHLLVSLAGSLLFLTHLLELLLFNSSLKYRAHPWRDRLQILLVGMFHVRGLSAPAAIDEVNKEANHA</sequence>
<accession>A0A7M1KBP6</accession>
<keyword evidence="1" id="KW-0812">Transmembrane</keyword>
<dbReference type="InterPro" id="IPR009525">
    <property type="entry name" value="DUF1145"/>
</dbReference>
<proteinExistence type="predicted"/>
<protein>
    <submittedName>
        <fullName evidence="2">DUF1145 domain-containing protein</fullName>
    </submittedName>
</protein>
<evidence type="ECO:0000256" key="1">
    <source>
        <dbReference type="SAM" id="Phobius"/>
    </source>
</evidence>
<gene>
    <name evidence="2" type="ORF">IMF22_17090</name>
</gene>
<dbReference type="Proteomes" id="UP000594923">
    <property type="component" value="Chromosome"/>
</dbReference>
<dbReference type="Pfam" id="PF06611">
    <property type="entry name" value="DUF1145"/>
    <property type="match status" value="1"/>
</dbReference>
<dbReference type="AlphaFoldDB" id="A0A7M1KBP6"/>
<dbReference type="PANTHER" id="PTHR38775">
    <property type="entry name" value="INNER MEMBRANE PROTEIN-RELATED"/>
    <property type="match status" value="1"/>
</dbReference>
<keyword evidence="1" id="KW-0472">Membrane</keyword>
<reference evidence="2 3" key="1">
    <citation type="submission" date="2020-10" db="EMBL/GenBank/DDBJ databases">
        <title>High quality whole genome sequence of Pseudomonas poae PMA22.</title>
        <authorList>
            <person name="Hernandez J.G."/>
            <person name="Rodriguez P."/>
            <person name="Cuevas C."/>
            <person name="de la Calle F."/>
            <person name="Galan B."/>
            <person name="Garcia J.L."/>
        </authorList>
    </citation>
    <scope>NUCLEOTIDE SEQUENCE [LARGE SCALE GENOMIC DNA]</scope>
    <source>
        <strain evidence="2 3">PMA22</strain>
    </source>
</reference>